<name>A0A6J5U9M5_PRUAR</name>
<evidence type="ECO:0000313" key="1">
    <source>
        <dbReference type="EMBL" id="CAB4273136.1"/>
    </source>
</evidence>
<accession>A0A6J5U9M5</accession>
<sequence>MSDLAASVAEISKPLVLVLNPNLRVVNPGQLETSKKWQVQRDSTNLDPMWNDVHLNFLDGKIWRPSFHRETTFHNRPGSIVNNLAVHFFIYNCYGEKFLGNHSTNKLRPFFKIGYSQRLLQVLTEFVKRGSGPFTPLATSFDLAHCWCEVTFWIDYGLLKRFGLDVVQMLMILEGVMKVNGYSRYI</sequence>
<dbReference type="Proteomes" id="UP000507245">
    <property type="component" value="Unassembled WGS sequence"/>
</dbReference>
<reference evidence="4" key="1">
    <citation type="journal article" date="2020" name="Genome Biol.">
        <title>Gamete binning: chromosome-level and haplotype-resolved genome assembly enabled by high-throughput single-cell sequencing of gamete genomes.</title>
        <authorList>
            <person name="Campoy J.A."/>
            <person name="Sun H."/>
            <person name="Goel M."/>
            <person name="Jiao W.-B."/>
            <person name="Folz-Donahue K."/>
            <person name="Wang N."/>
            <person name="Rubio M."/>
            <person name="Liu C."/>
            <person name="Kukat C."/>
            <person name="Ruiz D."/>
            <person name="Huettel B."/>
            <person name="Schneeberger K."/>
        </authorList>
    </citation>
    <scope>NUCLEOTIDE SEQUENCE [LARGE SCALE GENOMIC DNA]</scope>
    <source>
        <strain evidence="4">cv. Rojo Pasion</strain>
    </source>
</reference>
<evidence type="ECO:0000313" key="2">
    <source>
        <dbReference type="EMBL" id="CAB4303651.1"/>
    </source>
</evidence>
<evidence type="ECO:0000313" key="4">
    <source>
        <dbReference type="Proteomes" id="UP000507245"/>
    </source>
</evidence>
<keyword evidence="4" id="KW-1185">Reference proteome</keyword>
<protein>
    <submittedName>
        <fullName evidence="1">Uncharacterized protein</fullName>
    </submittedName>
</protein>
<reference evidence="1 3" key="2">
    <citation type="submission" date="2020-05" db="EMBL/GenBank/DDBJ databases">
        <authorList>
            <person name="Campoy J."/>
            <person name="Schneeberger K."/>
            <person name="Spophaly S."/>
        </authorList>
    </citation>
    <scope>NUCLEOTIDE SEQUENCE [LARGE SCALE GENOMIC DNA]</scope>
    <source>
        <strain evidence="1">PruArmRojPasFocal</strain>
    </source>
</reference>
<organism evidence="1 3">
    <name type="scientific">Prunus armeniaca</name>
    <name type="common">Apricot</name>
    <name type="synonym">Armeniaca vulgaris</name>
    <dbReference type="NCBI Taxonomy" id="36596"/>
    <lineage>
        <taxon>Eukaryota</taxon>
        <taxon>Viridiplantae</taxon>
        <taxon>Streptophyta</taxon>
        <taxon>Embryophyta</taxon>
        <taxon>Tracheophyta</taxon>
        <taxon>Spermatophyta</taxon>
        <taxon>Magnoliopsida</taxon>
        <taxon>eudicotyledons</taxon>
        <taxon>Gunneridae</taxon>
        <taxon>Pentapetalae</taxon>
        <taxon>rosids</taxon>
        <taxon>fabids</taxon>
        <taxon>Rosales</taxon>
        <taxon>Rosaceae</taxon>
        <taxon>Amygdaloideae</taxon>
        <taxon>Amygdaleae</taxon>
        <taxon>Prunus</taxon>
    </lineage>
</organism>
<dbReference type="EMBL" id="CAEKKB010000003">
    <property type="protein sequence ID" value="CAB4303651.1"/>
    <property type="molecule type" value="Genomic_DNA"/>
</dbReference>
<dbReference type="EMBL" id="CAEKDK010000003">
    <property type="protein sequence ID" value="CAB4273136.1"/>
    <property type="molecule type" value="Genomic_DNA"/>
</dbReference>
<evidence type="ECO:0000313" key="3">
    <source>
        <dbReference type="Proteomes" id="UP000507222"/>
    </source>
</evidence>
<proteinExistence type="predicted"/>
<dbReference type="Proteomes" id="UP000507222">
    <property type="component" value="Unassembled WGS sequence"/>
</dbReference>
<gene>
    <name evidence="1" type="ORF">CURHAP_LOCUS20308</name>
    <name evidence="2" type="ORF">ORAREDHAP_LOCUS20086</name>
</gene>
<dbReference type="AlphaFoldDB" id="A0A6J5U9M5"/>